<dbReference type="PANTHER" id="PTHR46270:SF2">
    <property type="entry name" value="TIR DOMAIN-CONTAINING PROTEIN"/>
    <property type="match status" value="1"/>
</dbReference>
<dbReference type="EMBL" id="VJMH01006384">
    <property type="protein sequence ID" value="KAF0690264.1"/>
    <property type="molecule type" value="Genomic_DNA"/>
</dbReference>
<accession>A0A485LB98</accession>
<dbReference type="InterPro" id="IPR000157">
    <property type="entry name" value="TIR_dom"/>
</dbReference>
<evidence type="ECO:0000259" key="1">
    <source>
        <dbReference type="Pfam" id="PF13676"/>
    </source>
</evidence>
<dbReference type="OrthoDB" id="62085at2759"/>
<dbReference type="PANTHER" id="PTHR46270">
    <property type="entry name" value="ARMADILLO-TYPE FOLD-RELATED"/>
    <property type="match status" value="1"/>
</dbReference>
<evidence type="ECO:0000313" key="3">
    <source>
        <dbReference type="EMBL" id="VFT95074.1"/>
    </source>
</evidence>
<keyword evidence="4" id="KW-1185">Reference proteome</keyword>
<feature type="domain" description="TIR" evidence="1">
    <location>
        <begin position="70"/>
        <end position="186"/>
    </location>
</feature>
<gene>
    <name evidence="3" type="primary">Aste57867_18338</name>
    <name evidence="2" type="ORF">As57867_018276</name>
    <name evidence="3" type="ORF">ASTE57867_18338</name>
</gene>
<reference evidence="3 4" key="1">
    <citation type="submission" date="2019-03" db="EMBL/GenBank/DDBJ databases">
        <authorList>
            <person name="Gaulin E."/>
            <person name="Dumas B."/>
        </authorList>
    </citation>
    <scope>NUCLEOTIDE SEQUENCE [LARGE SCALE GENOMIC DNA]</scope>
    <source>
        <strain evidence="3">CBS 568.67</strain>
    </source>
</reference>
<dbReference type="SUPFAM" id="SSF52200">
    <property type="entry name" value="Toll/Interleukin receptor TIR domain"/>
    <property type="match status" value="1"/>
</dbReference>
<dbReference type="GO" id="GO:0007165">
    <property type="term" value="P:signal transduction"/>
    <property type="evidence" value="ECO:0007669"/>
    <property type="project" value="InterPro"/>
</dbReference>
<dbReference type="Pfam" id="PF13676">
    <property type="entry name" value="TIR_2"/>
    <property type="match status" value="1"/>
</dbReference>
<reference evidence="2" key="2">
    <citation type="submission" date="2019-06" db="EMBL/GenBank/DDBJ databases">
        <title>Genomics analysis of Aphanomyces spp. identifies a new class of oomycete effector associated with host adaptation.</title>
        <authorList>
            <person name="Gaulin E."/>
        </authorList>
    </citation>
    <scope>NUCLEOTIDE SEQUENCE</scope>
    <source>
        <strain evidence="2">CBS 578.67</strain>
    </source>
</reference>
<name>A0A485LB98_9STRA</name>
<dbReference type="InterPro" id="IPR035897">
    <property type="entry name" value="Toll_tir_struct_dom_sf"/>
</dbReference>
<dbReference type="Gene3D" id="3.40.50.10140">
    <property type="entry name" value="Toll/interleukin-1 receptor homology (TIR) domain"/>
    <property type="match status" value="1"/>
</dbReference>
<dbReference type="Gene3D" id="1.10.150.50">
    <property type="entry name" value="Transcription Factor, Ets-1"/>
    <property type="match status" value="1"/>
</dbReference>
<organism evidence="3 4">
    <name type="scientific">Aphanomyces stellatus</name>
    <dbReference type="NCBI Taxonomy" id="120398"/>
    <lineage>
        <taxon>Eukaryota</taxon>
        <taxon>Sar</taxon>
        <taxon>Stramenopiles</taxon>
        <taxon>Oomycota</taxon>
        <taxon>Saprolegniomycetes</taxon>
        <taxon>Saprolegniales</taxon>
        <taxon>Verrucalvaceae</taxon>
        <taxon>Aphanomyces</taxon>
    </lineage>
</organism>
<sequence>MGSAASVGQLPDPCTKEDCQALYGDLFNDTAWQKYAVNGSISSEALAKAFAGLTDAFLTHDWGTDGSTHKKVSTINKLLQARGMTTWFDEEKMEGSVKKQMVRGIDNARVIVVFVTQRYIDKVGGDNAEDNCQLEFNYAARRKTASRMIPVLIDPSPSLKNPATWSGEVGFVLGGHLYLDMTTAFDDEQLMAARVDELVAKIIAIAGTPIAHRFGMTRRESGSTRPMAIGVVASPRPALALGTLTKEEVATLLNNLACSKYSASFLADEITGEVLCGVVSADDVVAMGVSLAPKARMLFERINDFKANGVPHSLVASPSGGGATQDVPSTATGPDFVTFDQLKFSLKPSSWVQLYDYPLQVNGKNRLSNHVLEWPEPECSLDVAAGSGLFLNGNFGAKAQKNSLRLDHLARRLDKKEFLLSLRVMIVAGGGLLVCGGSNEWISVVVTEPLTLEIRLNTGAVVFVVNQHGKAVALPTNAWLDIVIRFSLSAHSIQVGIGSELMDLIKLPDDFQPIKVGNPAESNEFHLMGGTNATLFHGHLRNIELYTTSPASRSRPTIPAASPTVLDSHKSILATFVDGLTLVMDFPDFTKGVKDVVNGRDALVMPQSSYVHPEYGVYLDGAFQSEMDAINPKTGCVATVDQLNQRKFAVALAFAPLGKGVVFLMGAWLAIEINHDYKFVVYVTSSTAKATFIAQMNGSPYDLPLRKKFEWLLVAIQVVDTKIQVVLNDTCMDVIDLGAKFKFASDGGNAVSFVNAANGHSSHAFVKRLSIWSSAK</sequence>
<evidence type="ECO:0000313" key="2">
    <source>
        <dbReference type="EMBL" id="KAF0690264.1"/>
    </source>
</evidence>
<proteinExistence type="predicted"/>
<evidence type="ECO:0000313" key="4">
    <source>
        <dbReference type="Proteomes" id="UP000332933"/>
    </source>
</evidence>
<protein>
    <submittedName>
        <fullName evidence="3">Aste57867_18338 protein</fullName>
    </submittedName>
</protein>
<dbReference type="InterPro" id="IPR013761">
    <property type="entry name" value="SAM/pointed_sf"/>
</dbReference>
<dbReference type="Proteomes" id="UP000332933">
    <property type="component" value="Unassembled WGS sequence"/>
</dbReference>
<dbReference type="AlphaFoldDB" id="A0A485LB98"/>
<dbReference type="EMBL" id="CAADRA010006405">
    <property type="protein sequence ID" value="VFT95074.1"/>
    <property type="molecule type" value="Genomic_DNA"/>
</dbReference>